<evidence type="ECO:0000256" key="1">
    <source>
        <dbReference type="SAM" id="MobiDB-lite"/>
    </source>
</evidence>
<feature type="compositionally biased region" description="Basic and acidic residues" evidence="1">
    <location>
        <begin position="80"/>
        <end position="91"/>
    </location>
</feature>
<sequence length="91" mass="9569">MAVVELEVAVSAPVPLREVADEVRERVRAAVDGELGLEVETIDIRITDIWTSEDDGVWTARPRSAGTVRGAVSGAGAEDAPARRRGGEGDG</sequence>
<protein>
    <submittedName>
        <fullName evidence="2">Asp23/Gls24 family envelope stress response protein</fullName>
    </submittedName>
</protein>
<dbReference type="RefSeq" id="WP_030405968.1">
    <property type="nucleotide sequence ID" value="NZ_BBQG01000044.1"/>
</dbReference>
<feature type="region of interest" description="Disordered" evidence="1">
    <location>
        <begin position="64"/>
        <end position="91"/>
    </location>
</feature>
<dbReference type="Proteomes" id="UP000298111">
    <property type="component" value="Unassembled WGS sequence"/>
</dbReference>
<gene>
    <name evidence="2" type="ORF">D8771_10110</name>
</gene>
<comment type="caution">
    <text evidence="2">The sequence shown here is derived from an EMBL/GenBank/DDBJ whole genome shotgun (WGS) entry which is preliminary data.</text>
</comment>
<name>A0A6C1CBW1_9ACTN</name>
<reference evidence="2 3" key="1">
    <citation type="submission" date="2018-10" db="EMBL/GenBank/DDBJ databases">
        <title>Isolation of pseudouridimycin from Streptomyces albus DSM 40763.</title>
        <authorList>
            <person name="Rosenqvist P."/>
            <person name="Metsae-Ketelae M."/>
            <person name="Virta P."/>
        </authorList>
    </citation>
    <scope>NUCLEOTIDE SEQUENCE [LARGE SCALE GENOMIC DNA]</scope>
    <source>
        <strain evidence="2 3">DSM 40763</strain>
    </source>
</reference>
<dbReference type="AlphaFoldDB" id="A0A6C1CBW1"/>
<proteinExistence type="predicted"/>
<dbReference type="EMBL" id="RCIY01000044">
    <property type="protein sequence ID" value="TGG85520.1"/>
    <property type="molecule type" value="Genomic_DNA"/>
</dbReference>
<dbReference type="GeneID" id="75180373"/>
<evidence type="ECO:0000313" key="2">
    <source>
        <dbReference type="EMBL" id="TGG85520.1"/>
    </source>
</evidence>
<organism evidence="2 3">
    <name type="scientific">Streptomyces albus</name>
    <dbReference type="NCBI Taxonomy" id="1888"/>
    <lineage>
        <taxon>Bacteria</taxon>
        <taxon>Bacillati</taxon>
        <taxon>Actinomycetota</taxon>
        <taxon>Actinomycetes</taxon>
        <taxon>Kitasatosporales</taxon>
        <taxon>Streptomycetaceae</taxon>
        <taxon>Streptomyces</taxon>
    </lineage>
</organism>
<evidence type="ECO:0000313" key="3">
    <source>
        <dbReference type="Proteomes" id="UP000298111"/>
    </source>
</evidence>
<accession>A0A6C1CBW1</accession>